<evidence type="ECO:0000313" key="1">
    <source>
        <dbReference type="EMBL" id="MBB4845221.1"/>
    </source>
</evidence>
<reference evidence="1 2" key="1">
    <citation type="submission" date="2020-08" db="EMBL/GenBank/DDBJ databases">
        <title>Functional genomics of gut bacteria from endangered species of beetles.</title>
        <authorList>
            <person name="Carlos-Shanley C."/>
        </authorList>
    </citation>
    <scope>NUCLEOTIDE SEQUENCE [LARGE SCALE GENOMIC DNA]</scope>
    <source>
        <strain evidence="1 2">S00239</strain>
    </source>
</reference>
<dbReference type="Proteomes" id="UP000562027">
    <property type="component" value="Unassembled WGS sequence"/>
</dbReference>
<dbReference type="EMBL" id="JACHLP010000008">
    <property type="protein sequence ID" value="MBB4845221.1"/>
    <property type="molecule type" value="Genomic_DNA"/>
</dbReference>
<dbReference type="AlphaFoldDB" id="A0A840LBW3"/>
<protein>
    <submittedName>
        <fullName evidence="1">Uncharacterized protein</fullName>
    </submittedName>
</protein>
<dbReference type="RefSeq" id="WP_184302885.1">
    <property type="nucleotide sequence ID" value="NZ_JACHLP010000008.1"/>
</dbReference>
<sequence length="373" mass="39120">MAIPIIIGGVALAAGMFGAKKGLDAKRNYSAAGELVDRAEHDLNAARDRLNLKKDQVSYGLEQLGILRLETESAQLTKFVCIAREINNVSCAPIEIGGVQVRVDSPDIAAMELSSYKAADLLKDGVGALSSGVLAGVGAGGLASSIGVASTGTAIGTLSGVAATNATLAWLGGGSLATGGMGMAGGMAVLGGAIAGPVIAVMGMSAAKKSERALTEAFERESQIRDAIEQVNNGVTVLCSIHSRAQELEKVIRMLSERFEELLSQGEVMICRRKVDAANIKDAIKVKQKEYEEKNVFMRGLAGLVGGRPKLSFDDPLNFNNFSSQDKSLYMVLARFAYAVNALVRVKILDDDGIVTQDSEQVISDAKKILEGA</sequence>
<evidence type="ECO:0000313" key="2">
    <source>
        <dbReference type="Proteomes" id="UP000562027"/>
    </source>
</evidence>
<comment type="caution">
    <text evidence="1">The sequence shown here is derived from an EMBL/GenBank/DDBJ whole genome shotgun (WGS) entry which is preliminary data.</text>
</comment>
<name>A0A840LBW3_9BURK</name>
<proteinExistence type="predicted"/>
<keyword evidence="2" id="KW-1185">Reference proteome</keyword>
<accession>A0A840LBW3</accession>
<organism evidence="1 2">
    <name type="scientific">Roseateles oligotrophus</name>
    <dbReference type="NCBI Taxonomy" id="1769250"/>
    <lineage>
        <taxon>Bacteria</taxon>
        <taxon>Pseudomonadati</taxon>
        <taxon>Pseudomonadota</taxon>
        <taxon>Betaproteobacteria</taxon>
        <taxon>Burkholderiales</taxon>
        <taxon>Sphaerotilaceae</taxon>
        <taxon>Roseateles</taxon>
    </lineage>
</organism>
<gene>
    <name evidence="1" type="ORF">HNP55_003768</name>
</gene>